<feature type="domain" description="Tryptophan synthase beta chain-like PALP" evidence="11">
    <location>
        <begin position="14"/>
        <end position="130"/>
    </location>
</feature>
<evidence type="ECO:0000256" key="10">
    <source>
        <dbReference type="ARBA" id="ARBA00049406"/>
    </source>
</evidence>
<gene>
    <name evidence="12" type="ORF">MAPG_03877</name>
</gene>
<evidence type="ECO:0000256" key="8">
    <source>
        <dbReference type="ARBA" id="ARBA00022898"/>
    </source>
</evidence>
<proteinExistence type="inferred from homology"/>
<dbReference type="EMBL" id="GL876968">
    <property type="protein sequence ID" value="KLU84842.1"/>
    <property type="molecule type" value="Genomic_DNA"/>
</dbReference>
<keyword evidence="9" id="KW-0456">Lyase</keyword>
<dbReference type="InterPro" id="IPR000634">
    <property type="entry name" value="Ser/Thr_deHydtase_PyrdxlP-BS"/>
</dbReference>
<evidence type="ECO:0000313" key="13">
    <source>
        <dbReference type="EnsemblFungi" id="MAPG_03877T0"/>
    </source>
</evidence>
<comment type="catalytic activity">
    <reaction evidence="10">
        <text>L-serine = pyruvate + NH4(+)</text>
        <dbReference type="Rhea" id="RHEA:19169"/>
        <dbReference type="ChEBI" id="CHEBI:15361"/>
        <dbReference type="ChEBI" id="CHEBI:28938"/>
        <dbReference type="ChEBI" id="CHEBI:33384"/>
        <dbReference type="EC" id="4.3.1.17"/>
    </reaction>
</comment>
<dbReference type="GO" id="GO:0006094">
    <property type="term" value="P:gluconeogenesis"/>
    <property type="evidence" value="ECO:0007669"/>
    <property type="project" value="UniProtKB-KW"/>
</dbReference>
<organism evidence="13 14">
    <name type="scientific">Magnaporthiopsis poae (strain ATCC 64411 / 73-15)</name>
    <name type="common">Kentucky bluegrass fungus</name>
    <name type="synonym">Magnaporthe poae</name>
    <dbReference type="NCBI Taxonomy" id="644358"/>
    <lineage>
        <taxon>Eukaryota</taxon>
        <taxon>Fungi</taxon>
        <taxon>Dikarya</taxon>
        <taxon>Ascomycota</taxon>
        <taxon>Pezizomycotina</taxon>
        <taxon>Sordariomycetes</taxon>
        <taxon>Sordariomycetidae</taxon>
        <taxon>Magnaporthales</taxon>
        <taxon>Magnaporthaceae</taxon>
        <taxon>Magnaporthiopsis</taxon>
    </lineage>
</organism>
<dbReference type="GO" id="GO:0006567">
    <property type="term" value="P:L-threonine catabolic process"/>
    <property type="evidence" value="ECO:0007669"/>
    <property type="project" value="TreeGrafter"/>
</dbReference>
<dbReference type="GO" id="GO:0009097">
    <property type="term" value="P:isoleucine biosynthetic process"/>
    <property type="evidence" value="ECO:0007669"/>
    <property type="project" value="TreeGrafter"/>
</dbReference>
<evidence type="ECO:0000256" key="7">
    <source>
        <dbReference type="ARBA" id="ARBA00022490"/>
    </source>
</evidence>
<dbReference type="PROSITE" id="PS00165">
    <property type="entry name" value="DEHYDRATASE_SER_THR"/>
    <property type="match status" value="1"/>
</dbReference>
<evidence type="ECO:0000313" key="12">
    <source>
        <dbReference type="EMBL" id="KLU84842.1"/>
    </source>
</evidence>
<evidence type="ECO:0000256" key="3">
    <source>
        <dbReference type="ARBA" id="ARBA00004742"/>
    </source>
</evidence>
<dbReference type="EnsemblFungi" id="MAPG_03877T0">
    <property type="protein sequence ID" value="MAPG_03877T0"/>
    <property type="gene ID" value="MAPG_03877"/>
</dbReference>
<dbReference type="VEuPathDB" id="FungiDB:MAPG_03877"/>
<dbReference type="OMA" id="SKNDIHF"/>
<evidence type="ECO:0000256" key="6">
    <source>
        <dbReference type="ARBA" id="ARBA00022432"/>
    </source>
</evidence>
<reference evidence="14" key="1">
    <citation type="submission" date="2010-05" db="EMBL/GenBank/DDBJ databases">
        <title>The genome sequence of Magnaporthe poae strain ATCC 64411.</title>
        <authorList>
            <person name="Ma L.-J."/>
            <person name="Dead R."/>
            <person name="Young S."/>
            <person name="Zeng Q."/>
            <person name="Koehrsen M."/>
            <person name="Alvarado L."/>
            <person name="Berlin A."/>
            <person name="Chapman S.B."/>
            <person name="Chen Z."/>
            <person name="Freedman E."/>
            <person name="Gellesch M."/>
            <person name="Goldberg J."/>
            <person name="Griggs A."/>
            <person name="Gujja S."/>
            <person name="Heilman E.R."/>
            <person name="Heiman D."/>
            <person name="Hepburn T."/>
            <person name="Howarth C."/>
            <person name="Jen D."/>
            <person name="Larson L."/>
            <person name="Mehta T."/>
            <person name="Neiman D."/>
            <person name="Pearson M."/>
            <person name="Roberts A."/>
            <person name="Saif S."/>
            <person name="Shea T."/>
            <person name="Shenoy N."/>
            <person name="Sisk P."/>
            <person name="Stolte C."/>
            <person name="Sykes S."/>
            <person name="Walk T."/>
            <person name="White J."/>
            <person name="Yandava C."/>
            <person name="Haas B."/>
            <person name="Nusbaum C."/>
            <person name="Birren B."/>
        </authorList>
    </citation>
    <scope>NUCLEOTIDE SEQUENCE [LARGE SCALE GENOMIC DNA]</scope>
    <source>
        <strain evidence="14">ATCC 64411 / 73-15</strain>
    </source>
</reference>
<dbReference type="SUPFAM" id="SSF53686">
    <property type="entry name" value="Tryptophan synthase beta subunit-like PLP-dependent enzymes"/>
    <property type="match status" value="1"/>
</dbReference>
<dbReference type="GO" id="GO:0004794">
    <property type="term" value="F:threonine deaminase activity"/>
    <property type="evidence" value="ECO:0007669"/>
    <property type="project" value="TreeGrafter"/>
</dbReference>
<dbReference type="InterPro" id="IPR001926">
    <property type="entry name" value="TrpB-like_PALP"/>
</dbReference>
<reference evidence="13" key="5">
    <citation type="submission" date="2015-06" db="UniProtKB">
        <authorList>
            <consortium name="EnsemblFungi"/>
        </authorList>
    </citation>
    <scope>IDENTIFICATION</scope>
    <source>
        <strain evidence="13">ATCC 64411</strain>
    </source>
</reference>
<dbReference type="EMBL" id="ADBL01000914">
    <property type="status" value="NOT_ANNOTATED_CDS"/>
    <property type="molecule type" value="Genomic_DNA"/>
</dbReference>
<dbReference type="EC" id="4.3.1.17" evidence="5"/>
<dbReference type="GO" id="GO:0006565">
    <property type="term" value="P:L-serine catabolic process"/>
    <property type="evidence" value="ECO:0007669"/>
    <property type="project" value="TreeGrafter"/>
</dbReference>
<reference evidence="13" key="4">
    <citation type="journal article" date="2015" name="G3 (Bethesda)">
        <title>Genome sequences of three phytopathogenic species of the Magnaporthaceae family of fungi.</title>
        <authorList>
            <person name="Okagaki L.H."/>
            <person name="Nunes C.C."/>
            <person name="Sailsbery J."/>
            <person name="Clay B."/>
            <person name="Brown D."/>
            <person name="John T."/>
            <person name="Oh Y."/>
            <person name="Young N."/>
            <person name="Fitzgerald M."/>
            <person name="Haas B.J."/>
            <person name="Zeng Q."/>
            <person name="Young S."/>
            <person name="Adiconis X."/>
            <person name="Fan L."/>
            <person name="Levin J.Z."/>
            <person name="Mitchell T.K."/>
            <person name="Okubara P.A."/>
            <person name="Farman M.L."/>
            <person name="Kohn L.M."/>
            <person name="Birren B."/>
            <person name="Ma L.-J."/>
            <person name="Dean R.A."/>
        </authorList>
    </citation>
    <scope>NUCLEOTIDE SEQUENCE</scope>
    <source>
        <strain evidence="13">ATCC 64411 / 73-15</strain>
    </source>
</reference>
<reference evidence="12" key="3">
    <citation type="submission" date="2011-03" db="EMBL/GenBank/DDBJ databases">
        <title>Annotation of Magnaporthe poae ATCC 64411.</title>
        <authorList>
            <person name="Ma L.-J."/>
            <person name="Dead R."/>
            <person name="Young S.K."/>
            <person name="Zeng Q."/>
            <person name="Gargeya S."/>
            <person name="Fitzgerald M."/>
            <person name="Haas B."/>
            <person name="Abouelleil A."/>
            <person name="Alvarado L."/>
            <person name="Arachchi H.M."/>
            <person name="Berlin A."/>
            <person name="Brown A."/>
            <person name="Chapman S.B."/>
            <person name="Chen Z."/>
            <person name="Dunbar C."/>
            <person name="Freedman E."/>
            <person name="Gearin G."/>
            <person name="Gellesch M."/>
            <person name="Goldberg J."/>
            <person name="Griggs A."/>
            <person name="Gujja S."/>
            <person name="Heiman D."/>
            <person name="Howarth C."/>
            <person name="Larson L."/>
            <person name="Lui A."/>
            <person name="MacDonald P.J.P."/>
            <person name="Mehta T."/>
            <person name="Montmayeur A."/>
            <person name="Murphy C."/>
            <person name="Neiman D."/>
            <person name="Pearson M."/>
            <person name="Priest M."/>
            <person name="Roberts A."/>
            <person name="Saif S."/>
            <person name="Shea T."/>
            <person name="Shenoy N."/>
            <person name="Sisk P."/>
            <person name="Stolte C."/>
            <person name="Sykes S."/>
            <person name="Yandava C."/>
            <person name="Wortman J."/>
            <person name="Nusbaum C."/>
            <person name="Birren B."/>
        </authorList>
    </citation>
    <scope>NUCLEOTIDE SEQUENCE</scope>
    <source>
        <strain evidence="12">ATCC 64411</strain>
    </source>
</reference>
<reference evidence="12" key="2">
    <citation type="submission" date="2010-05" db="EMBL/GenBank/DDBJ databases">
        <title>The Genome Sequence of Magnaporthe poae strain ATCC 64411.</title>
        <authorList>
            <consortium name="The Broad Institute Genome Sequencing Platform"/>
            <consortium name="Broad Institute Genome Sequencing Center for Infectious Disease"/>
            <person name="Ma L.-J."/>
            <person name="Dead R."/>
            <person name="Young S."/>
            <person name="Zeng Q."/>
            <person name="Koehrsen M."/>
            <person name="Alvarado L."/>
            <person name="Berlin A."/>
            <person name="Chapman S.B."/>
            <person name="Chen Z."/>
            <person name="Freedman E."/>
            <person name="Gellesch M."/>
            <person name="Goldberg J."/>
            <person name="Griggs A."/>
            <person name="Gujja S."/>
            <person name="Heilman E.R."/>
            <person name="Heiman D."/>
            <person name="Hepburn T."/>
            <person name="Howarth C."/>
            <person name="Jen D."/>
            <person name="Larson L."/>
            <person name="Mehta T."/>
            <person name="Neiman D."/>
            <person name="Pearson M."/>
            <person name="Roberts A."/>
            <person name="Saif S."/>
            <person name="Shea T."/>
            <person name="Shenoy N."/>
            <person name="Sisk P."/>
            <person name="Stolte C."/>
            <person name="Sykes S."/>
            <person name="Walk T."/>
            <person name="White J."/>
            <person name="Yandava C."/>
            <person name="Haas B."/>
            <person name="Nusbaum C."/>
            <person name="Birren B."/>
        </authorList>
    </citation>
    <scope>NUCLEOTIDE SEQUENCE</scope>
    <source>
        <strain evidence="12">ATCC 64411</strain>
    </source>
</reference>
<dbReference type="OrthoDB" id="7773036at2759"/>
<comment type="cofactor">
    <cofactor evidence="1">
        <name>pyridoxal 5'-phosphate</name>
        <dbReference type="ChEBI" id="CHEBI:597326"/>
    </cofactor>
</comment>
<evidence type="ECO:0000259" key="11">
    <source>
        <dbReference type="Pfam" id="PF00291"/>
    </source>
</evidence>
<sequence>MGSYSVERPKPWIETPCLYSGPLSRAAGCNIYLKLDNLQPSGSFKSRGIGYMMQRAAEASSTGSSKNDIHFYCSSGGNAGLACATSAATLGCRATIVVPTLAPAHMVEKLRALGATVVQTGSNFSEADATWTVETASVWLGISSAKN</sequence>
<comment type="pathway">
    <text evidence="3">Carbohydrate biosynthesis; gluconeogenesis.</text>
</comment>
<dbReference type="eggNOG" id="KOG1250">
    <property type="taxonomic scope" value="Eukaryota"/>
</dbReference>
<dbReference type="Pfam" id="PF00291">
    <property type="entry name" value="PALP"/>
    <property type="match status" value="1"/>
</dbReference>
<keyword evidence="14" id="KW-1185">Reference proteome</keyword>
<dbReference type="EMBL" id="ADBL01000915">
    <property type="status" value="NOT_ANNOTATED_CDS"/>
    <property type="molecule type" value="Genomic_DNA"/>
</dbReference>
<evidence type="ECO:0000256" key="4">
    <source>
        <dbReference type="ARBA" id="ARBA00010869"/>
    </source>
</evidence>
<dbReference type="InterPro" id="IPR036052">
    <property type="entry name" value="TrpB-like_PALP_sf"/>
</dbReference>
<dbReference type="GO" id="GO:0005737">
    <property type="term" value="C:cytoplasm"/>
    <property type="evidence" value="ECO:0007669"/>
    <property type="project" value="UniProtKB-SubCell"/>
</dbReference>
<keyword evidence="8" id="KW-0663">Pyridoxal phosphate</keyword>
<dbReference type="Gene3D" id="3.40.50.1100">
    <property type="match status" value="2"/>
</dbReference>
<evidence type="ECO:0000313" key="14">
    <source>
        <dbReference type="Proteomes" id="UP000011715"/>
    </source>
</evidence>
<dbReference type="FunFam" id="3.40.50.1100:FF:000040">
    <property type="entry name" value="L-serine dehydratase, putative"/>
    <property type="match status" value="1"/>
</dbReference>
<dbReference type="AlphaFoldDB" id="A0A0C4DV76"/>
<dbReference type="PANTHER" id="PTHR48078:SF2">
    <property type="entry name" value="CATABOLIC L-SERINE_THREONINE DEHYDRATASE"/>
    <property type="match status" value="1"/>
</dbReference>
<comment type="similarity">
    <text evidence="4">Belongs to the serine/threonine dehydratase family.</text>
</comment>
<dbReference type="PANTHER" id="PTHR48078">
    <property type="entry name" value="THREONINE DEHYDRATASE, MITOCHONDRIAL-RELATED"/>
    <property type="match status" value="1"/>
</dbReference>
<dbReference type="STRING" id="644358.A0A0C4DV76"/>
<keyword evidence="6" id="KW-0312">Gluconeogenesis</keyword>
<accession>A0A0C4DV76</accession>
<evidence type="ECO:0000256" key="5">
    <source>
        <dbReference type="ARBA" id="ARBA00012093"/>
    </source>
</evidence>
<name>A0A0C4DV76_MAGP6</name>
<evidence type="ECO:0000256" key="1">
    <source>
        <dbReference type="ARBA" id="ARBA00001933"/>
    </source>
</evidence>
<dbReference type="GO" id="GO:0030170">
    <property type="term" value="F:pyridoxal phosphate binding"/>
    <property type="evidence" value="ECO:0007669"/>
    <property type="project" value="InterPro"/>
</dbReference>
<dbReference type="InterPro" id="IPR050147">
    <property type="entry name" value="Ser/Thr_Dehydratase"/>
</dbReference>
<evidence type="ECO:0000256" key="9">
    <source>
        <dbReference type="ARBA" id="ARBA00023239"/>
    </source>
</evidence>
<evidence type="ECO:0000256" key="2">
    <source>
        <dbReference type="ARBA" id="ARBA00004496"/>
    </source>
</evidence>
<keyword evidence="7" id="KW-0963">Cytoplasm</keyword>
<protein>
    <recommendedName>
        <fullName evidence="5">L-serine ammonia-lyase</fullName>
        <ecNumber evidence="5">4.3.1.17</ecNumber>
    </recommendedName>
</protein>
<dbReference type="Proteomes" id="UP000011715">
    <property type="component" value="Unassembled WGS sequence"/>
</dbReference>
<comment type="subcellular location">
    <subcellularLocation>
        <location evidence="2">Cytoplasm</location>
    </subcellularLocation>
</comment>
<dbReference type="GO" id="GO:0003941">
    <property type="term" value="F:L-serine ammonia-lyase activity"/>
    <property type="evidence" value="ECO:0007669"/>
    <property type="project" value="UniProtKB-EC"/>
</dbReference>